<proteinExistence type="predicted"/>
<evidence type="ECO:0000313" key="3">
    <source>
        <dbReference type="Proteomes" id="UP000824469"/>
    </source>
</evidence>
<reference evidence="2 3" key="1">
    <citation type="journal article" date="2021" name="Nat. Plants">
        <title>The Taxus genome provides insights into paclitaxel biosynthesis.</title>
        <authorList>
            <person name="Xiong X."/>
            <person name="Gou J."/>
            <person name="Liao Q."/>
            <person name="Li Y."/>
            <person name="Zhou Q."/>
            <person name="Bi G."/>
            <person name="Li C."/>
            <person name="Du R."/>
            <person name="Wang X."/>
            <person name="Sun T."/>
            <person name="Guo L."/>
            <person name="Liang H."/>
            <person name="Lu P."/>
            <person name="Wu Y."/>
            <person name="Zhang Z."/>
            <person name="Ro D.K."/>
            <person name="Shang Y."/>
            <person name="Huang S."/>
            <person name="Yan J."/>
        </authorList>
    </citation>
    <scope>NUCLEOTIDE SEQUENCE [LARGE SCALE GENOMIC DNA]</scope>
    <source>
        <strain evidence="2">Ta-2019</strain>
    </source>
</reference>
<name>A0AA38FQ18_TAXCH</name>
<dbReference type="InterPro" id="IPR029055">
    <property type="entry name" value="Ntn_hydrolases_N"/>
</dbReference>
<comment type="caution">
    <text evidence="2">The sequence shown here is derived from an EMBL/GenBank/DDBJ whole genome shotgun (WGS) entry which is preliminary data.</text>
</comment>
<feature type="chain" id="PRO_5041201137" evidence="1">
    <location>
        <begin position="18"/>
        <end position="70"/>
    </location>
</feature>
<sequence>LPATAIILLCIVTFSNSNHSRAFLDTNDHLQEKSPDILEAEHGVVAADDERCSDIGTDVLREGGHAVDAA</sequence>
<feature type="signal peptide" evidence="1">
    <location>
        <begin position="1"/>
        <end position="17"/>
    </location>
</feature>
<accession>A0AA38FQ18</accession>
<dbReference type="SUPFAM" id="SSF56235">
    <property type="entry name" value="N-terminal nucleophile aminohydrolases (Ntn hydrolases)"/>
    <property type="match status" value="1"/>
</dbReference>
<keyword evidence="1" id="KW-0732">Signal</keyword>
<keyword evidence="3" id="KW-1185">Reference proteome</keyword>
<dbReference type="EMBL" id="JAHRHJ020000007">
    <property type="protein sequence ID" value="KAH9308140.1"/>
    <property type="molecule type" value="Genomic_DNA"/>
</dbReference>
<dbReference type="AlphaFoldDB" id="A0AA38FQ18"/>
<feature type="non-terminal residue" evidence="2">
    <location>
        <position position="70"/>
    </location>
</feature>
<dbReference type="Proteomes" id="UP000824469">
    <property type="component" value="Unassembled WGS sequence"/>
</dbReference>
<gene>
    <name evidence="2" type="ORF">KI387_036051</name>
</gene>
<evidence type="ECO:0000313" key="2">
    <source>
        <dbReference type="EMBL" id="KAH9308140.1"/>
    </source>
</evidence>
<protein>
    <submittedName>
        <fullName evidence="2">Uncharacterized protein</fullName>
    </submittedName>
</protein>
<organism evidence="2 3">
    <name type="scientific">Taxus chinensis</name>
    <name type="common">Chinese yew</name>
    <name type="synonym">Taxus wallichiana var. chinensis</name>
    <dbReference type="NCBI Taxonomy" id="29808"/>
    <lineage>
        <taxon>Eukaryota</taxon>
        <taxon>Viridiplantae</taxon>
        <taxon>Streptophyta</taxon>
        <taxon>Embryophyta</taxon>
        <taxon>Tracheophyta</taxon>
        <taxon>Spermatophyta</taxon>
        <taxon>Pinopsida</taxon>
        <taxon>Pinidae</taxon>
        <taxon>Conifers II</taxon>
        <taxon>Cupressales</taxon>
        <taxon>Taxaceae</taxon>
        <taxon>Taxus</taxon>
    </lineage>
</organism>
<evidence type="ECO:0000256" key="1">
    <source>
        <dbReference type="SAM" id="SignalP"/>
    </source>
</evidence>
<feature type="non-terminal residue" evidence="2">
    <location>
        <position position="1"/>
    </location>
</feature>